<name>A0A5B7JZF2_PORTR</name>
<protein>
    <submittedName>
        <fullName evidence="1">Uncharacterized protein</fullName>
    </submittedName>
</protein>
<dbReference type="Proteomes" id="UP000324222">
    <property type="component" value="Unassembled WGS sequence"/>
</dbReference>
<reference evidence="1 2" key="1">
    <citation type="submission" date="2019-05" db="EMBL/GenBank/DDBJ databases">
        <title>Another draft genome of Portunus trituberculatus and its Hox gene families provides insights of decapod evolution.</title>
        <authorList>
            <person name="Jeong J.-H."/>
            <person name="Song I."/>
            <person name="Kim S."/>
            <person name="Choi T."/>
            <person name="Kim D."/>
            <person name="Ryu S."/>
            <person name="Kim W."/>
        </authorList>
    </citation>
    <scope>NUCLEOTIDE SEQUENCE [LARGE SCALE GENOMIC DNA]</scope>
    <source>
        <tissue evidence="1">Muscle</tissue>
    </source>
</reference>
<dbReference type="EMBL" id="VSRR010114538">
    <property type="protein sequence ID" value="MPC98547.1"/>
    <property type="molecule type" value="Genomic_DNA"/>
</dbReference>
<organism evidence="1 2">
    <name type="scientific">Portunus trituberculatus</name>
    <name type="common">Swimming crab</name>
    <name type="synonym">Neptunus trituberculatus</name>
    <dbReference type="NCBI Taxonomy" id="210409"/>
    <lineage>
        <taxon>Eukaryota</taxon>
        <taxon>Metazoa</taxon>
        <taxon>Ecdysozoa</taxon>
        <taxon>Arthropoda</taxon>
        <taxon>Crustacea</taxon>
        <taxon>Multicrustacea</taxon>
        <taxon>Malacostraca</taxon>
        <taxon>Eumalacostraca</taxon>
        <taxon>Eucarida</taxon>
        <taxon>Decapoda</taxon>
        <taxon>Pleocyemata</taxon>
        <taxon>Brachyura</taxon>
        <taxon>Eubrachyura</taxon>
        <taxon>Portunoidea</taxon>
        <taxon>Portunidae</taxon>
        <taxon>Portuninae</taxon>
        <taxon>Portunus</taxon>
    </lineage>
</organism>
<proteinExistence type="predicted"/>
<evidence type="ECO:0000313" key="2">
    <source>
        <dbReference type="Proteomes" id="UP000324222"/>
    </source>
</evidence>
<keyword evidence="2" id="KW-1185">Reference proteome</keyword>
<sequence>MGPDRARKGWSRKRTG</sequence>
<dbReference type="AlphaFoldDB" id="A0A5B7JZF2"/>
<gene>
    <name evidence="1" type="ORF">E2C01_093921</name>
</gene>
<accession>A0A5B7JZF2</accession>
<comment type="caution">
    <text evidence="1">The sequence shown here is derived from an EMBL/GenBank/DDBJ whole genome shotgun (WGS) entry which is preliminary data.</text>
</comment>
<evidence type="ECO:0000313" key="1">
    <source>
        <dbReference type="EMBL" id="MPC98547.1"/>
    </source>
</evidence>